<evidence type="ECO:0000313" key="4">
    <source>
        <dbReference type="Proteomes" id="UP000217785"/>
    </source>
</evidence>
<dbReference type="NCBIfam" id="TIGR02428">
    <property type="entry name" value="pcaJ_scoB_fam"/>
    <property type="match status" value="1"/>
</dbReference>
<evidence type="ECO:0000313" key="3">
    <source>
        <dbReference type="EMBL" id="GAX90123.1"/>
    </source>
</evidence>
<dbReference type="EMBL" id="BDUF01000049">
    <property type="protein sequence ID" value="GAX90123.1"/>
    <property type="molecule type" value="Genomic_DNA"/>
</dbReference>
<dbReference type="SUPFAM" id="SSF100950">
    <property type="entry name" value="NagB/RpiA/CoA transferase-like"/>
    <property type="match status" value="1"/>
</dbReference>
<accession>A0A292YMZ1</accession>
<keyword evidence="2 3" id="KW-0808">Transferase</keyword>
<dbReference type="OrthoDB" id="9778604at2"/>
<keyword evidence="4" id="KW-1185">Reference proteome</keyword>
<protein>
    <submittedName>
        <fullName evidence="3">Acetate CoA-transferase</fullName>
    </submittedName>
</protein>
<dbReference type="InterPro" id="IPR012791">
    <property type="entry name" value="3-oxoacid_CoA-transf_B"/>
</dbReference>
<dbReference type="PANTHER" id="PTHR13707:SF57">
    <property type="entry name" value="SUCCINYL-COA:3-KETOACID COENZYME A TRANSFERASE SUBUNIT B-RELATED"/>
    <property type="match status" value="1"/>
</dbReference>
<evidence type="ECO:0000256" key="1">
    <source>
        <dbReference type="ARBA" id="ARBA00007047"/>
    </source>
</evidence>
<dbReference type="SMART" id="SM00882">
    <property type="entry name" value="CoA_trans"/>
    <property type="match status" value="1"/>
</dbReference>
<organism evidence="3 4">
    <name type="scientific">Effusibacillus lacus</name>
    <dbReference type="NCBI Taxonomy" id="1348429"/>
    <lineage>
        <taxon>Bacteria</taxon>
        <taxon>Bacillati</taxon>
        <taxon>Bacillota</taxon>
        <taxon>Bacilli</taxon>
        <taxon>Bacillales</taxon>
        <taxon>Alicyclobacillaceae</taxon>
        <taxon>Effusibacillus</taxon>
    </lineage>
</organism>
<name>A0A292YMZ1_9BACL</name>
<sequence>MSRTSEQKLRIAKRVIREFRFGDCINLGVGIPTLIPDLLEAEHPFIFQTENGLLGMGPTPPKNEEDWDLLNASKKPVTLQKGSAFFDSVDSFAMIRGGHIDIAVLGALQVSQEGLVANWMIPDQPILGVGGAMDLLAGTKKVIVAMTHVNKEGKAKIVKHLDYPLSGIRPVQLIVTDLAVFEFTDGHLILKELIKGMTVEELRKITDAKFEITGELHEYQHEMGLNIT</sequence>
<dbReference type="GO" id="GO:0008410">
    <property type="term" value="F:CoA-transferase activity"/>
    <property type="evidence" value="ECO:0007669"/>
    <property type="project" value="InterPro"/>
</dbReference>
<dbReference type="Proteomes" id="UP000217785">
    <property type="component" value="Unassembled WGS sequence"/>
</dbReference>
<dbReference type="AlphaFoldDB" id="A0A292YMZ1"/>
<dbReference type="RefSeq" id="WP_096181835.1">
    <property type="nucleotide sequence ID" value="NZ_BDUF01000049.1"/>
</dbReference>
<evidence type="ECO:0000256" key="2">
    <source>
        <dbReference type="ARBA" id="ARBA00022679"/>
    </source>
</evidence>
<dbReference type="PANTHER" id="PTHR13707">
    <property type="entry name" value="KETOACID-COENZYME A TRANSFERASE"/>
    <property type="match status" value="1"/>
</dbReference>
<reference evidence="4" key="1">
    <citation type="submission" date="2017-07" db="EMBL/GenBank/DDBJ databases">
        <title>Draft genome sequence of Effusibacillus lacus strain skLN1.</title>
        <authorList>
            <person name="Watanabe M."/>
            <person name="Kojima H."/>
            <person name="Fukui M."/>
        </authorList>
    </citation>
    <scope>NUCLEOTIDE SEQUENCE [LARGE SCALE GENOMIC DNA]</scope>
    <source>
        <strain evidence="4">skLN1</strain>
    </source>
</reference>
<proteinExistence type="inferred from homology"/>
<dbReference type="Gene3D" id="3.40.1080.10">
    <property type="entry name" value="Glutaconate Coenzyme A-transferase"/>
    <property type="match status" value="1"/>
</dbReference>
<dbReference type="Pfam" id="PF01144">
    <property type="entry name" value="CoA_trans"/>
    <property type="match status" value="1"/>
</dbReference>
<gene>
    <name evidence="3" type="ORF">EFBL_1749</name>
</gene>
<dbReference type="InterPro" id="IPR004165">
    <property type="entry name" value="CoA_trans_fam_I"/>
</dbReference>
<dbReference type="InterPro" id="IPR037171">
    <property type="entry name" value="NagB/RpiA_transferase-like"/>
</dbReference>
<comment type="similarity">
    <text evidence="1">Belongs to the 3-oxoacid CoA-transferase subunit B family.</text>
</comment>
<comment type="caution">
    <text evidence="3">The sequence shown here is derived from an EMBL/GenBank/DDBJ whole genome shotgun (WGS) entry which is preliminary data.</text>
</comment>